<accession>F0R988</accession>
<evidence type="ECO:0000313" key="2">
    <source>
        <dbReference type="EMBL" id="ADY38209.1"/>
    </source>
</evidence>
<reference evidence="2 3" key="2">
    <citation type="submission" date="2011-02" db="EMBL/GenBank/DDBJ databases">
        <title>The complete sequence of plasmid1 of Bacteroides salanitronis DSM 18170.</title>
        <authorList>
            <consortium name="US DOE Joint Genome Institute (JGI-PGF)"/>
            <person name="Lucas S."/>
            <person name="Copeland A."/>
            <person name="Lapidus A."/>
            <person name="Goodwin L."/>
            <person name="Pitluck S."/>
            <person name="Kyrpides N."/>
            <person name="Mavromatis K."/>
            <person name="Ivanova N."/>
            <person name="Mikhailova N."/>
            <person name="Teshima H."/>
            <person name="Misra M."/>
            <person name="Detter J.C."/>
            <person name="Han C."/>
            <person name="Larimer F."/>
            <person name="Land M."/>
            <person name="Hauser L."/>
            <person name="Markowitz V."/>
            <person name="Cheng J.-F."/>
            <person name="Hugenholtz P."/>
            <person name="Woyke T."/>
            <person name="Wu D."/>
            <person name="Gronow S."/>
            <person name="Wellnitz S."/>
            <person name="Brambilla E."/>
            <person name="Klenk H.-P."/>
            <person name="Eisen J.A."/>
        </authorList>
    </citation>
    <scope>NUCLEOTIDE SEQUENCE [LARGE SCALE GENOMIC DNA]</scope>
    <source>
        <strain evidence="2 3">DSM 18170</strain>
        <plasmid evidence="2 3">pBACSA01</plasmid>
    </source>
</reference>
<keyword evidence="2" id="KW-0614">Plasmid</keyword>
<dbReference type="KEGG" id="bsa:Bacsa_3688"/>
<geneLocation type="plasmid" evidence="2 3">
    <name>pBACSA01</name>
</geneLocation>
<proteinExistence type="predicted"/>
<reference evidence="3" key="1">
    <citation type="journal article" date="2011" name="Stand. Genomic Sci.">
        <title>Complete genome sequence of Bacteroides salanitronis type strain (BL78).</title>
        <authorList>
            <person name="Gronow S."/>
            <person name="Held B."/>
            <person name="Lucas S."/>
            <person name="Lapidus A."/>
            <person name="Del Rio T.G."/>
            <person name="Nolan M."/>
            <person name="Tice H."/>
            <person name="Deshpande S."/>
            <person name="Cheng J.F."/>
            <person name="Pitluck S."/>
            <person name="Liolios K."/>
            <person name="Pagani I."/>
            <person name="Ivanova N."/>
            <person name="Mavromatis K."/>
            <person name="Pati A."/>
            <person name="Tapia R."/>
            <person name="Han C."/>
            <person name="Goodwin L."/>
            <person name="Chen A."/>
            <person name="Palaniappan K."/>
            <person name="Land M."/>
            <person name="Hauser L."/>
            <person name="Chang Y.J."/>
            <person name="Jeffries C.D."/>
            <person name="Brambilla E.M."/>
            <person name="Rohde M."/>
            <person name="Goker M."/>
            <person name="Detter J.C."/>
            <person name="Woyke T."/>
            <person name="Bristow J."/>
            <person name="Markowitz V."/>
            <person name="Hugenholtz P."/>
            <person name="Kyrpides N.C."/>
            <person name="Klenk H.P."/>
            <person name="Eisen J.A."/>
        </authorList>
    </citation>
    <scope>NUCLEOTIDE SEQUENCE [LARGE SCALE GENOMIC DNA]</scope>
    <source>
        <strain evidence="3">DSM 18170</strain>
    </source>
</reference>
<dbReference type="HOGENOM" id="CLU_038551_0_0_10"/>
<sequence length="522" mass="59929">MIVKIAKAARTFAGVNYNEKKNEHGTGELLVAANFAINPDNMKKSDLIAYMEHVCATNKAVKNKQFHAIISCKGREYSVDELKDIALKYIDKMGYGKNPYLIYFHSDTEHNHVHIVSTRVGKDGVKINDKMEAVRSQRIMNEILRVDLSEKAKRDITNAFSFNFSSIQQYKLLLEQQGWKLTEQNNVLKLRRGGEVHAILSIDEIHARINAHRVDNKRKDQIIALLHKYKQGLSYTQLQELMKNKFGIELIFHVGKGHTIPYGYTVIDYPNKTVYKGSELMEIKSLITSPDTKSKIENCNSILNAIFRDNHKSLTMEDLQAELKKYGYSLMMDGRIVLQDNNSILLRIDKDVVEQLRYHSRCREANSFKITSADEAKLLAKIYNIKLDDVIILQKGKEGYLDKSIYVDMLNSYVSYDSDIRSTMHNKNLVLIESNDKIYLIDKKEKIIVSSDEFSLTDFNRSQVKVNSLTGQENGIKEIMKSDVNAARGCNIIDVVCDILGQHIYVQQDSSNRRKKKRSQQQ</sequence>
<dbReference type="Proteomes" id="UP000007486">
    <property type="component" value="Plasmid pBACSA01"/>
</dbReference>
<dbReference type="EMBL" id="CP002531">
    <property type="protein sequence ID" value="ADY38209.1"/>
    <property type="molecule type" value="Genomic_DNA"/>
</dbReference>
<dbReference type="InterPro" id="IPR005094">
    <property type="entry name" value="Endonuclease_MobA/VirD2"/>
</dbReference>
<dbReference type="AlphaFoldDB" id="F0R988"/>
<name>F0R988_PHOSB</name>
<dbReference type="Pfam" id="PF03432">
    <property type="entry name" value="Relaxase"/>
    <property type="match status" value="1"/>
</dbReference>
<evidence type="ECO:0000259" key="1">
    <source>
        <dbReference type="Pfam" id="PF03432"/>
    </source>
</evidence>
<evidence type="ECO:0000313" key="3">
    <source>
        <dbReference type="Proteomes" id="UP000007486"/>
    </source>
</evidence>
<organism evidence="2 3">
    <name type="scientific">Phocaeicola salanitronis (strain DSM 18170 / JCM 13657 / CCUG 60908 / BL78)</name>
    <name type="common">Bacteroides salanitronis</name>
    <dbReference type="NCBI Taxonomy" id="667015"/>
    <lineage>
        <taxon>Bacteria</taxon>
        <taxon>Pseudomonadati</taxon>
        <taxon>Bacteroidota</taxon>
        <taxon>Bacteroidia</taxon>
        <taxon>Bacteroidales</taxon>
        <taxon>Bacteroidaceae</taxon>
        <taxon>Phocaeicola</taxon>
    </lineage>
</organism>
<feature type="domain" description="MobA/VirD2-like nuclease" evidence="1">
    <location>
        <begin position="17"/>
        <end position="144"/>
    </location>
</feature>
<dbReference type="RefSeq" id="WP_013619562.1">
    <property type="nucleotide sequence ID" value="NC_015165.1"/>
</dbReference>
<protein>
    <submittedName>
        <fullName evidence="2">Relaxase/mobilization nuclease family protein</fullName>
    </submittedName>
</protein>
<keyword evidence="3" id="KW-1185">Reference proteome</keyword>
<gene>
    <name evidence="2" type="ordered locus">Bacsa_3688</name>
</gene>
<dbReference type="OrthoDB" id="915634at2"/>